<reference evidence="1 2" key="1">
    <citation type="submission" date="2016-03" db="EMBL/GenBank/DDBJ databases">
        <authorList>
            <person name="Ploux O."/>
        </authorList>
    </citation>
    <scope>NUCLEOTIDE SEQUENCE [LARGE SCALE GENOMIC DNA]</scope>
    <source>
        <strain evidence="1 2">UAMH 11012</strain>
    </source>
</reference>
<evidence type="ECO:0000313" key="2">
    <source>
        <dbReference type="Proteomes" id="UP000184330"/>
    </source>
</evidence>
<sequence length="487" mass="54888">MRPLMPVWAGAFFNALVVEPEHVLAHAYDSRQVFCALVVIQAWIDSLPNQVRTFIANEYVYRGSTCEMAQLRILVPQLLEVVGYARVIIDGIDEYSKENQKAILKELQAICAGQNSHCKIFFSSRREVHIREKLSNQPQISLDRRQEVDFDIRSFVKYKVTKLRTADQALLGRIETILIEKADGMFLWVRLVLGELRHCYSDAAMEETAKTLPKGLKAAHKNYARFFIPLTNGILDENPKRHFGSLFILEEEYQGGRPFIWRENAHLDIAFSCTAVLNSCIPLLPTMSTDTERAAIIVQGFPGLQVYASKFWYKHVLDYCGLVAHEQCQVSPELLAQLQRLLRFKKADVQAALTSNSRIEENNSGEPGLEALSHVPNIKSLLSDILRFRAKMSREDASDKSPERFASRSLFNKHNEKYHTVVVESPSLAESLAPVTPSAPLGDQMKRGAPYMNNAGMPSPLPEEQSLGSPSSRINFNLPVIRISAST</sequence>
<protein>
    <recommendedName>
        <fullName evidence="3">NACHT domain-containing protein</fullName>
    </recommendedName>
</protein>
<dbReference type="EMBL" id="FJOG01000054">
    <property type="protein sequence ID" value="CZR68409.1"/>
    <property type="molecule type" value="Genomic_DNA"/>
</dbReference>
<dbReference type="OrthoDB" id="7464126at2759"/>
<accession>A0A1L7XTQ7</accession>
<proteinExistence type="predicted"/>
<dbReference type="PANTHER" id="PTHR10039">
    <property type="entry name" value="AMELOGENIN"/>
    <property type="match status" value="1"/>
</dbReference>
<organism evidence="1 2">
    <name type="scientific">Phialocephala subalpina</name>
    <dbReference type="NCBI Taxonomy" id="576137"/>
    <lineage>
        <taxon>Eukaryota</taxon>
        <taxon>Fungi</taxon>
        <taxon>Dikarya</taxon>
        <taxon>Ascomycota</taxon>
        <taxon>Pezizomycotina</taxon>
        <taxon>Leotiomycetes</taxon>
        <taxon>Helotiales</taxon>
        <taxon>Mollisiaceae</taxon>
        <taxon>Phialocephala</taxon>
        <taxon>Phialocephala fortinii species complex</taxon>
    </lineage>
</organism>
<evidence type="ECO:0008006" key="3">
    <source>
        <dbReference type="Google" id="ProtNLM"/>
    </source>
</evidence>
<dbReference type="AlphaFoldDB" id="A0A1L7XTQ7"/>
<evidence type="ECO:0000313" key="1">
    <source>
        <dbReference type="EMBL" id="CZR68409.1"/>
    </source>
</evidence>
<keyword evidence="2" id="KW-1185">Reference proteome</keyword>
<name>A0A1L7XTQ7_9HELO</name>
<dbReference type="Proteomes" id="UP000184330">
    <property type="component" value="Unassembled WGS sequence"/>
</dbReference>
<dbReference type="PANTHER" id="PTHR10039:SF14">
    <property type="entry name" value="NACHT DOMAIN-CONTAINING PROTEIN"/>
    <property type="match status" value="1"/>
</dbReference>
<dbReference type="STRING" id="576137.A0A1L7XTQ7"/>
<gene>
    <name evidence="1" type="ORF">PAC_18308</name>
</gene>